<dbReference type="KEGG" id="lto:RGQ30_19490"/>
<proteinExistence type="predicted"/>
<sequence>MAENSVGLPPNVTCEFKRAGFLEWRNDWNLAADWAANKPVIDDARAIGQLSFVATYS</sequence>
<gene>
    <name evidence="1" type="ORF">RGQ30_19490</name>
</gene>
<dbReference type="AlphaFoldDB" id="A0AA86IZX9"/>
<accession>A0AA86IZX9</accession>
<dbReference type="EMBL" id="AP028947">
    <property type="protein sequence ID" value="BET26448.1"/>
    <property type="molecule type" value="Genomic_DNA"/>
</dbReference>
<dbReference type="RefSeq" id="WP_298215844.1">
    <property type="nucleotide sequence ID" value="NZ_AP028947.1"/>
</dbReference>
<dbReference type="Proteomes" id="UP001329151">
    <property type="component" value="Chromosome"/>
</dbReference>
<evidence type="ECO:0000313" key="1">
    <source>
        <dbReference type="EMBL" id="BET26448.1"/>
    </source>
</evidence>
<organism evidence="1 2">
    <name type="scientific">Limnobacter thiooxidans</name>
    <dbReference type="NCBI Taxonomy" id="131080"/>
    <lineage>
        <taxon>Bacteria</taxon>
        <taxon>Pseudomonadati</taxon>
        <taxon>Pseudomonadota</taxon>
        <taxon>Betaproteobacteria</taxon>
        <taxon>Burkholderiales</taxon>
        <taxon>Burkholderiaceae</taxon>
        <taxon>Limnobacter</taxon>
    </lineage>
</organism>
<evidence type="ECO:0000313" key="2">
    <source>
        <dbReference type="Proteomes" id="UP001329151"/>
    </source>
</evidence>
<keyword evidence="2" id="KW-1185">Reference proteome</keyword>
<reference evidence="1 2" key="1">
    <citation type="submission" date="2023-10" db="EMBL/GenBank/DDBJ databases">
        <title>Complete Genome Sequence of Limnobacter thiooxidans CS-K2T, Isolated from freshwater lake sediments in Bavaria, Germany.</title>
        <authorList>
            <person name="Naruki M."/>
            <person name="Watanabe A."/>
            <person name="Warashina T."/>
            <person name="Morita T."/>
            <person name="Arakawa K."/>
        </authorList>
    </citation>
    <scope>NUCLEOTIDE SEQUENCE [LARGE SCALE GENOMIC DNA]</scope>
    <source>
        <strain evidence="1 2">CS-K2</strain>
    </source>
</reference>
<protein>
    <submittedName>
        <fullName evidence="1">Uncharacterized protein</fullName>
    </submittedName>
</protein>
<name>A0AA86IZX9_9BURK</name>